<protein>
    <recommendedName>
        <fullName evidence="4">Holin</fullName>
    </recommendedName>
</protein>
<keyword evidence="1" id="KW-0472">Membrane</keyword>
<dbReference type="GeneID" id="78083821"/>
<keyword evidence="1" id="KW-0812">Transmembrane</keyword>
<dbReference type="STRING" id="742767.HMPREF9456_03220"/>
<dbReference type="RefSeq" id="WP_006844586.1">
    <property type="nucleotide sequence ID" value="NZ_AQWJ01000017.1"/>
</dbReference>
<comment type="caution">
    <text evidence="2">The sequence shown here is derived from an EMBL/GenBank/DDBJ whole genome shotgun (WGS) entry which is preliminary data.</text>
</comment>
<evidence type="ECO:0000313" key="2">
    <source>
        <dbReference type="EMBL" id="EGK04750.1"/>
    </source>
</evidence>
<proteinExistence type="predicted"/>
<dbReference type="EMBL" id="ADLW01000020">
    <property type="protein sequence ID" value="EGK04750.1"/>
    <property type="molecule type" value="Genomic_DNA"/>
</dbReference>
<accession>F8X4R1</accession>
<feature type="transmembrane region" description="Helical" evidence="1">
    <location>
        <begin position="47"/>
        <end position="64"/>
    </location>
</feature>
<evidence type="ECO:0000313" key="3">
    <source>
        <dbReference type="Proteomes" id="UP000006420"/>
    </source>
</evidence>
<keyword evidence="3" id="KW-1185">Reference proteome</keyword>
<feature type="transmembrane region" description="Helical" evidence="1">
    <location>
        <begin position="85"/>
        <end position="102"/>
    </location>
</feature>
<feature type="transmembrane region" description="Helical" evidence="1">
    <location>
        <begin position="21"/>
        <end position="41"/>
    </location>
</feature>
<dbReference type="AlphaFoldDB" id="F8X4R1"/>
<evidence type="ECO:0000256" key="1">
    <source>
        <dbReference type="SAM" id="Phobius"/>
    </source>
</evidence>
<reference evidence="2 3" key="1">
    <citation type="submission" date="2011-04" db="EMBL/GenBank/DDBJ databases">
        <title>The Genome Sequence of Dysgonomonas mossii DSM 22836.</title>
        <authorList>
            <consortium name="The Broad Institute Genome Sequencing Platform"/>
            <person name="Earl A."/>
            <person name="Ward D."/>
            <person name="Feldgarden M."/>
            <person name="Gevers D."/>
            <person name="Pudlo N."/>
            <person name="Martens E."/>
            <person name="Allen-Vercoe E."/>
            <person name="Young S.K."/>
            <person name="Zeng Q."/>
            <person name="Gargeya S."/>
            <person name="Fitzgerald M."/>
            <person name="Haas B."/>
            <person name="Abouelleil A."/>
            <person name="Alvarado L."/>
            <person name="Arachchi H.M."/>
            <person name="Berlin A."/>
            <person name="Brown A."/>
            <person name="Chapman S.B."/>
            <person name="Chen Z."/>
            <person name="Dunbar C."/>
            <person name="Freedman E."/>
            <person name="Gearin G."/>
            <person name="Gellesch M."/>
            <person name="Goldberg J."/>
            <person name="Griggs A."/>
            <person name="Gujja S."/>
            <person name="Heiman D."/>
            <person name="Howarth C."/>
            <person name="Larson L."/>
            <person name="Lui A."/>
            <person name="MacDonald P.J.P."/>
            <person name="Mehta T."/>
            <person name="Montmayeur A."/>
            <person name="Murphy C."/>
            <person name="Neiman D."/>
            <person name="Pearson M."/>
            <person name="Priest M."/>
            <person name="Roberts A."/>
            <person name="Saif S."/>
            <person name="Shea T."/>
            <person name="Shenoy N."/>
            <person name="Sisk P."/>
            <person name="Stolte C."/>
            <person name="Sykes S."/>
            <person name="Yandava C."/>
            <person name="Wortman J."/>
            <person name="Nusbaum C."/>
            <person name="Birren B."/>
        </authorList>
    </citation>
    <scope>NUCLEOTIDE SEQUENCE [LARGE SCALE GENOMIC DNA]</scope>
    <source>
        <strain evidence="2 3">DSM 22836</strain>
    </source>
</reference>
<evidence type="ECO:0008006" key="4">
    <source>
        <dbReference type="Google" id="ProtNLM"/>
    </source>
</evidence>
<keyword evidence="1" id="KW-1133">Transmembrane helix</keyword>
<name>F8X4R1_9BACT</name>
<organism evidence="2 3">
    <name type="scientific">Dysgonomonas mossii DSM 22836</name>
    <dbReference type="NCBI Taxonomy" id="742767"/>
    <lineage>
        <taxon>Bacteria</taxon>
        <taxon>Pseudomonadati</taxon>
        <taxon>Bacteroidota</taxon>
        <taxon>Bacteroidia</taxon>
        <taxon>Bacteroidales</taxon>
        <taxon>Dysgonomonadaceae</taxon>
        <taxon>Dysgonomonas</taxon>
    </lineage>
</organism>
<dbReference type="HOGENOM" id="CLU_129827_0_0_10"/>
<dbReference type="eggNOG" id="ENOG50343X8">
    <property type="taxonomic scope" value="Bacteria"/>
</dbReference>
<feature type="transmembrane region" description="Helical" evidence="1">
    <location>
        <begin position="108"/>
        <end position="132"/>
    </location>
</feature>
<gene>
    <name evidence="2" type="ORF">HMPREF9456_03220</name>
</gene>
<dbReference type="Proteomes" id="UP000006420">
    <property type="component" value="Unassembled WGS sequence"/>
</dbReference>
<sequence length="167" mass="18799">MNELLNRALSQSFKIMQHIGKLFDSVYGYLLFCISLVTSFMAGEKKAITIVLLAIFADLIFGIWTSIKQKKFATSQLIQDTFIKLTVYGIPLLLIGLSGQMFSEWGIAFYVGCAIAVACELWSISAHLLIIAPKLPFVKLLRFQLQDEIKSKTGKDIEELTQKEDNK</sequence>